<evidence type="ECO:0000259" key="5">
    <source>
        <dbReference type="Pfam" id="PF13404"/>
    </source>
</evidence>
<dbReference type="InterPro" id="IPR019887">
    <property type="entry name" value="Tscrpt_reg_AsnC/Lrp_C"/>
</dbReference>
<dbReference type="InterPro" id="IPR011008">
    <property type="entry name" value="Dimeric_a/b-barrel"/>
</dbReference>
<dbReference type="SUPFAM" id="SSF54909">
    <property type="entry name" value="Dimeric alpha+beta barrel"/>
    <property type="match status" value="1"/>
</dbReference>
<feature type="domain" description="HTH asnC-type" evidence="5">
    <location>
        <begin position="178"/>
        <end position="217"/>
    </location>
</feature>
<evidence type="ECO:0000256" key="3">
    <source>
        <dbReference type="ARBA" id="ARBA00023163"/>
    </source>
</evidence>
<keyword evidence="1" id="KW-0805">Transcription regulation</keyword>
<dbReference type="PRINTS" id="PR00033">
    <property type="entry name" value="HTHASNC"/>
</dbReference>
<evidence type="ECO:0000259" key="4">
    <source>
        <dbReference type="Pfam" id="PF01037"/>
    </source>
</evidence>
<evidence type="ECO:0000313" key="7">
    <source>
        <dbReference type="Proteomes" id="UP001214441"/>
    </source>
</evidence>
<dbReference type="Pfam" id="PF13404">
    <property type="entry name" value="HTH_AsnC-type"/>
    <property type="match status" value="1"/>
</dbReference>
<keyword evidence="7" id="KW-1185">Reference proteome</keyword>
<sequence length="343" mass="36717">MNNGTGSELDIALVNALQLNPRADWAELAGPLRHTPKTLARRWEALSESGAAWVAVGPGQAFLRYGCAAFLVVSCRPHAKRGVADALVAEPAVVSMSATSGAADFLVDAFAPDLDSLERLLSERIETIEGIACVTTLIGLTTYREGSRWQVQALDLEQSTRLTRPAAAAPRRPGSAPDDLDRTLLEALSYDGRRPWADLAGQCGTTGPTARRRVEKLIASGRIALRCEGANTVFGPVVPTTFMLRVPSDEMNHAGEVLGSLAQCRVVEAITGPSNLLLTMWFRSTAEIAPFEAALVRELPSAAIADRYICLRTYKRGGHILDTEGRSTSVTPPTPIFAATGQL</sequence>
<dbReference type="Pfam" id="PF01037">
    <property type="entry name" value="AsnC_trans_reg"/>
    <property type="match status" value="1"/>
</dbReference>
<dbReference type="PANTHER" id="PTHR30154">
    <property type="entry name" value="LEUCINE-RESPONSIVE REGULATORY PROTEIN"/>
    <property type="match status" value="1"/>
</dbReference>
<reference evidence="6 7" key="1">
    <citation type="submission" date="2023-05" db="EMBL/GenBank/DDBJ databases">
        <title>Streptantibioticus silvisoli sp. nov., acidotolerant actinomycetes 1 from pine litter.</title>
        <authorList>
            <person name="Swiecimska M."/>
            <person name="Golinska P."/>
            <person name="Sangal V."/>
            <person name="Wachnowicz B."/>
            <person name="Goodfellow M."/>
        </authorList>
    </citation>
    <scope>NUCLEOTIDE SEQUENCE [LARGE SCALE GENOMIC DNA]</scope>
    <source>
        <strain evidence="6 7">DSM 42109</strain>
    </source>
</reference>
<dbReference type="EMBL" id="JANCPR020000019">
    <property type="protein sequence ID" value="MDJ1134201.1"/>
    <property type="molecule type" value="Genomic_DNA"/>
</dbReference>
<accession>A0ABT7A023</accession>
<name>A0ABT7A023_9ACTN</name>
<feature type="domain" description="Transcription regulator AsnC/Lrp ligand binding" evidence="4">
    <location>
        <begin position="73"/>
        <end position="140"/>
    </location>
</feature>
<dbReference type="Proteomes" id="UP001214441">
    <property type="component" value="Unassembled WGS sequence"/>
</dbReference>
<evidence type="ECO:0000256" key="2">
    <source>
        <dbReference type="ARBA" id="ARBA00023125"/>
    </source>
</evidence>
<organism evidence="6 7">
    <name type="scientific">Streptomyces iconiensis</name>
    <dbReference type="NCBI Taxonomy" id="1384038"/>
    <lineage>
        <taxon>Bacteria</taxon>
        <taxon>Bacillati</taxon>
        <taxon>Actinomycetota</taxon>
        <taxon>Actinomycetes</taxon>
        <taxon>Kitasatosporales</taxon>
        <taxon>Streptomycetaceae</taxon>
        <taxon>Streptomyces</taxon>
    </lineage>
</organism>
<dbReference type="Gene3D" id="3.30.70.920">
    <property type="match status" value="1"/>
</dbReference>
<dbReference type="InterPro" id="IPR000485">
    <property type="entry name" value="AsnC-type_HTH_dom"/>
</dbReference>
<evidence type="ECO:0000256" key="1">
    <source>
        <dbReference type="ARBA" id="ARBA00023015"/>
    </source>
</evidence>
<dbReference type="SUPFAM" id="SSF46785">
    <property type="entry name" value="Winged helix' DNA-binding domain"/>
    <property type="match status" value="1"/>
</dbReference>
<dbReference type="Gene3D" id="1.10.10.10">
    <property type="entry name" value="Winged helix-like DNA-binding domain superfamily/Winged helix DNA-binding domain"/>
    <property type="match status" value="2"/>
</dbReference>
<dbReference type="PANTHER" id="PTHR30154:SF34">
    <property type="entry name" value="TRANSCRIPTIONAL REGULATOR AZLB"/>
    <property type="match status" value="1"/>
</dbReference>
<proteinExistence type="predicted"/>
<dbReference type="InterPro" id="IPR036388">
    <property type="entry name" value="WH-like_DNA-bd_sf"/>
</dbReference>
<dbReference type="InterPro" id="IPR019888">
    <property type="entry name" value="Tscrpt_reg_AsnC-like"/>
</dbReference>
<comment type="caution">
    <text evidence="6">The sequence shown here is derived from an EMBL/GenBank/DDBJ whole genome shotgun (WGS) entry which is preliminary data.</text>
</comment>
<evidence type="ECO:0000313" key="6">
    <source>
        <dbReference type="EMBL" id="MDJ1134201.1"/>
    </source>
</evidence>
<dbReference type="InterPro" id="IPR036390">
    <property type="entry name" value="WH_DNA-bd_sf"/>
</dbReference>
<dbReference type="SMART" id="SM00344">
    <property type="entry name" value="HTH_ASNC"/>
    <property type="match status" value="1"/>
</dbReference>
<protein>
    <submittedName>
        <fullName evidence="6">Lrp/AsnC family transcriptional regulator</fullName>
    </submittedName>
</protein>
<keyword evidence="2" id="KW-0238">DNA-binding</keyword>
<keyword evidence="3" id="KW-0804">Transcription</keyword>
<dbReference type="RefSeq" id="WP_274045914.1">
    <property type="nucleotide sequence ID" value="NZ_JANCPR020000019.1"/>
</dbReference>
<gene>
    <name evidence="6" type="ORF">NMN56_019990</name>
</gene>